<gene>
    <name evidence="1" type="ORF">PFMC_02015</name>
</gene>
<dbReference type="PANTHER" id="PTHR36489:SF1">
    <property type="entry name" value="G-PROTEIN COUPLED RECEPTORS FAMILY 1 PROFILE DOMAIN-CONTAINING PROTEIN"/>
    <property type="match status" value="1"/>
</dbReference>
<dbReference type="EMBL" id="KI927509">
    <property type="protein sequence ID" value="ETW61913.1"/>
    <property type="molecule type" value="Genomic_DNA"/>
</dbReference>
<dbReference type="AlphaFoldDB" id="A0A024X9S1"/>
<organism evidence="1 2">
    <name type="scientific">Plasmodium falciparum (isolate Camp / Malaysia)</name>
    <dbReference type="NCBI Taxonomy" id="5835"/>
    <lineage>
        <taxon>Eukaryota</taxon>
        <taxon>Sar</taxon>
        <taxon>Alveolata</taxon>
        <taxon>Apicomplexa</taxon>
        <taxon>Aconoidasida</taxon>
        <taxon>Haemosporida</taxon>
        <taxon>Plasmodiidae</taxon>
        <taxon>Plasmodium</taxon>
        <taxon>Plasmodium (Laverania)</taxon>
    </lineage>
</organism>
<name>A0A024X9S1_PLAFC</name>
<protein>
    <submittedName>
        <fullName evidence="1">Uncharacterized protein</fullName>
    </submittedName>
</protein>
<reference evidence="1 2" key="2">
    <citation type="submission" date="2013-02" db="EMBL/GenBank/DDBJ databases">
        <title>The Genome Sequence of Plasmodium falciparum CAMP/Malaysia.</title>
        <authorList>
            <consortium name="The Broad Institute Genome Sequencing Platform"/>
            <consortium name="The Broad Institute Genome Sequencing Center for Infectious Disease"/>
            <person name="Neafsey D."/>
            <person name="Cheeseman I."/>
            <person name="Volkman S."/>
            <person name="Adams J."/>
            <person name="Walker B."/>
            <person name="Young S.K."/>
            <person name="Zeng Q."/>
            <person name="Gargeya S."/>
            <person name="Fitzgerald M."/>
            <person name="Haas B."/>
            <person name="Abouelleil A."/>
            <person name="Alvarado L."/>
            <person name="Arachchi H.M."/>
            <person name="Berlin A.M."/>
            <person name="Chapman S.B."/>
            <person name="Dewar J."/>
            <person name="Goldberg J."/>
            <person name="Griggs A."/>
            <person name="Gujja S."/>
            <person name="Hansen M."/>
            <person name="Howarth C."/>
            <person name="Imamovic A."/>
            <person name="Larimer J."/>
            <person name="McCowan C."/>
            <person name="Murphy C."/>
            <person name="Neiman D."/>
            <person name="Pearson M."/>
            <person name="Priest M."/>
            <person name="Roberts A."/>
            <person name="Saif S."/>
            <person name="Shea T."/>
            <person name="Sisk P."/>
            <person name="Sykes S."/>
            <person name="Wortman J."/>
            <person name="Nusbaum C."/>
            <person name="Birren B."/>
        </authorList>
    </citation>
    <scope>NUCLEOTIDE SEQUENCE [LARGE SCALE GENOMIC DNA]</scope>
    <source>
        <strain evidence="1 2">CAMP/Malaysia</strain>
    </source>
</reference>
<accession>A0A024X9S1</accession>
<evidence type="ECO:0000313" key="1">
    <source>
        <dbReference type="EMBL" id="ETW61913.1"/>
    </source>
</evidence>
<sequence>MIRKRLQYLKKDYLKYQYRNIISSSIKKRKQNYKGESLNLYVAFNYNINLCHERFDKNIYLYDVNSTIFKLSKYIHKFKKYIKNQTTKKKGYEKNDKYNYKIEQLFMCYISLHNNINRYIFLRLTRDVLNFPPLKEKIINDKKYYEYLLYEIIKCGQENKVDKIHFYEYVIKIISSFLLNSTLFFNELFERKFFLDFLNLIKKEDINNYINNFTYLLSCISLYKRTLKKNNTFHNNKDIILSSKFLSENNSNILIEKKKMELLLDSLHIILQIFDKIQNYHYFKQIDICNIFDFLNEFKSFHKIKICILINIHKYLIPSSDMKHLCLLLYLITSNKNNNNNKNNRNICNEYIQQNAYKYIYNIIFLRRNELYDIKNWNLFLLSLIKYKKNERTNKIMRKGKIKNVKMIKINEKINDKINEKKNGHINEKINDKINDKINEKIYEKINRHTNKISLVLINGETNKTTNMSSRSPKKRNYIKYNKKFELCLNVKNSYMNKKKKYKERILYFSIKNYFMQLIEQEKKKIINPKYIKTFYEYFSFYHIKKNCIRKKNYISPLVLIQNYESEKEKQKKKKNNIC</sequence>
<reference evidence="1 2" key="1">
    <citation type="submission" date="2013-02" db="EMBL/GenBank/DDBJ databases">
        <title>The Genome Annotation of Plasmodium falciparum CAMP/Malaysia.</title>
        <authorList>
            <consortium name="The Broad Institute Genome Sequencing Platform"/>
            <consortium name="The Broad Institute Genome Sequencing Center for Infectious Disease"/>
            <person name="Neafsey D."/>
            <person name="Hoffman S."/>
            <person name="Volkman S."/>
            <person name="Rosenthal P."/>
            <person name="Walker B."/>
            <person name="Young S.K."/>
            <person name="Zeng Q."/>
            <person name="Gargeya S."/>
            <person name="Fitzgerald M."/>
            <person name="Haas B."/>
            <person name="Abouelleil A."/>
            <person name="Allen A.W."/>
            <person name="Alvarado L."/>
            <person name="Arachchi H.M."/>
            <person name="Berlin A.M."/>
            <person name="Chapman S.B."/>
            <person name="Gainer-Dewar J."/>
            <person name="Goldberg J."/>
            <person name="Griggs A."/>
            <person name="Gujja S."/>
            <person name="Hansen M."/>
            <person name="Howarth C."/>
            <person name="Imamovic A."/>
            <person name="Ireland A."/>
            <person name="Larimer J."/>
            <person name="McCowan C."/>
            <person name="Murphy C."/>
            <person name="Pearson M."/>
            <person name="Poon T.W."/>
            <person name="Priest M."/>
            <person name="Roberts A."/>
            <person name="Saif S."/>
            <person name="Shea T."/>
            <person name="Sisk P."/>
            <person name="Sykes S."/>
            <person name="Wortman J."/>
            <person name="Nusbaum C."/>
            <person name="Birren B."/>
        </authorList>
    </citation>
    <scope>NUCLEOTIDE SEQUENCE [LARGE SCALE GENOMIC DNA]</scope>
    <source>
        <strain evidence="1 2">CAMP/Malaysia</strain>
    </source>
</reference>
<evidence type="ECO:0000313" key="2">
    <source>
        <dbReference type="Proteomes" id="UP000030694"/>
    </source>
</evidence>
<proteinExistence type="predicted"/>
<dbReference type="OMA" id="KKMYFWI"/>
<dbReference type="OrthoDB" id="391553at2759"/>
<dbReference type="Proteomes" id="UP000030694">
    <property type="component" value="Unassembled WGS sequence"/>
</dbReference>
<dbReference type="PANTHER" id="PTHR36489">
    <property type="entry name" value="PROTEIN-COUPLED RECEPTOR GPR1, PUTATIVE-RELATED"/>
    <property type="match status" value="1"/>
</dbReference>